<comment type="caution">
    <text evidence="4">The sequence shown here is derived from an EMBL/GenBank/DDBJ whole genome shotgun (WGS) entry which is preliminary data.</text>
</comment>
<feature type="domain" description="Polysaccharide lyase 8 N-terminal alpha-helical" evidence="3">
    <location>
        <begin position="2"/>
        <end position="237"/>
    </location>
</feature>
<evidence type="ECO:0000259" key="2">
    <source>
        <dbReference type="Pfam" id="PF02278"/>
    </source>
</evidence>
<dbReference type="SUPFAM" id="SSF74650">
    <property type="entry name" value="Galactose mutarotase-like"/>
    <property type="match status" value="1"/>
</dbReference>
<comment type="similarity">
    <text evidence="1">Belongs to the polysaccharide lyase 8 family.</text>
</comment>
<dbReference type="Pfam" id="PF08124">
    <property type="entry name" value="Lyase_8_N"/>
    <property type="match status" value="1"/>
</dbReference>
<dbReference type="PANTHER" id="PTHR38481:SF1">
    <property type="entry name" value="HYALURONATE LYASE"/>
    <property type="match status" value="1"/>
</dbReference>
<dbReference type="EMBL" id="CAJNOQ010004698">
    <property type="protein sequence ID" value="CAF1070525.1"/>
    <property type="molecule type" value="Genomic_DNA"/>
</dbReference>
<dbReference type="Gene3D" id="2.70.98.10">
    <property type="match status" value="1"/>
</dbReference>
<gene>
    <name evidence="4" type="ORF">GPM918_LOCUS17250</name>
    <name evidence="5" type="ORF">SRO942_LOCUS17249</name>
</gene>
<proteinExistence type="inferred from homology"/>
<evidence type="ECO:0000259" key="3">
    <source>
        <dbReference type="Pfam" id="PF08124"/>
    </source>
</evidence>
<dbReference type="Proteomes" id="UP000663829">
    <property type="component" value="Unassembled WGS sequence"/>
</dbReference>
<dbReference type="InterPro" id="IPR014718">
    <property type="entry name" value="GH-type_carb-bd"/>
</dbReference>
<feature type="domain" description="Polysaccharide lyase family 8 central" evidence="2">
    <location>
        <begin position="260"/>
        <end position="525"/>
    </location>
</feature>
<dbReference type="EMBL" id="CAJOBC010004698">
    <property type="protein sequence ID" value="CAF3837660.1"/>
    <property type="molecule type" value="Genomic_DNA"/>
</dbReference>
<dbReference type="GO" id="GO:0030246">
    <property type="term" value="F:carbohydrate binding"/>
    <property type="evidence" value="ECO:0007669"/>
    <property type="project" value="InterPro"/>
</dbReference>
<evidence type="ECO:0000313" key="5">
    <source>
        <dbReference type="EMBL" id="CAF3837660.1"/>
    </source>
</evidence>
<dbReference type="PANTHER" id="PTHR38481">
    <property type="entry name" value="HYALURONATE LYASE"/>
    <property type="match status" value="1"/>
</dbReference>
<name>A0A814LW18_9BILA</name>
<organism evidence="4 6">
    <name type="scientific">Didymodactylos carnosus</name>
    <dbReference type="NCBI Taxonomy" id="1234261"/>
    <lineage>
        <taxon>Eukaryota</taxon>
        <taxon>Metazoa</taxon>
        <taxon>Spiralia</taxon>
        <taxon>Gnathifera</taxon>
        <taxon>Rotifera</taxon>
        <taxon>Eurotatoria</taxon>
        <taxon>Bdelloidea</taxon>
        <taxon>Philodinida</taxon>
        <taxon>Philodinidae</taxon>
        <taxon>Didymodactylos</taxon>
    </lineage>
</organism>
<protein>
    <submittedName>
        <fullName evidence="4">Uncharacterized protein</fullName>
    </submittedName>
</protein>
<evidence type="ECO:0000313" key="4">
    <source>
        <dbReference type="EMBL" id="CAF1070525.1"/>
    </source>
</evidence>
<dbReference type="SUPFAM" id="SSF48230">
    <property type="entry name" value="Chondroitin AC/alginate lyase"/>
    <property type="match status" value="1"/>
</dbReference>
<dbReference type="GO" id="GO:0005975">
    <property type="term" value="P:carbohydrate metabolic process"/>
    <property type="evidence" value="ECO:0007669"/>
    <property type="project" value="InterPro"/>
</dbReference>
<dbReference type="InterPro" id="IPR008929">
    <property type="entry name" value="Chondroitin_lyas"/>
</dbReference>
<reference evidence="4" key="1">
    <citation type="submission" date="2021-02" db="EMBL/GenBank/DDBJ databases">
        <authorList>
            <person name="Nowell W R."/>
        </authorList>
    </citation>
    <scope>NUCLEOTIDE SEQUENCE</scope>
</reference>
<accession>A0A814LW18</accession>
<dbReference type="GO" id="GO:0005576">
    <property type="term" value="C:extracellular region"/>
    <property type="evidence" value="ECO:0007669"/>
    <property type="project" value="InterPro"/>
</dbReference>
<dbReference type="Proteomes" id="UP000681722">
    <property type="component" value="Unassembled WGS sequence"/>
</dbReference>
<dbReference type="InterPro" id="IPR012970">
    <property type="entry name" value="Lyase_8_alpha_N"/>
</dbReference>
<dbReference type="InterPro" id="IPR038970">
    <property type="entry name" value="Lyase_8"/>
</dbReference>
<dbReference type="Gene3D" id="1.50.10.100">
    <property type="entry name" value="Chondroitin AC/alginate lyase"/>
    <property type="match status" value="1"/>
</dbReference>
<dbReference type="InterPro" id="IPR011013">
    <property type="entry name" value="Gal_mutarotase_sf_dom"/>
</dbReference>
<dbReference type="GO" id="GO:0016837">
    <property type="term" value="F:carbon-oxygen lyase activity, acting on polysaccharides"/>
    <property type="evidence" value="ECO:0007669"/>
    <property type="project" value="UniProtKB-ARBA"/>
</dbReference>
<dbReference type="AlphaFoldDB" id="A0A814LW18"/>
<evidence type="ECO:0000313" key="6">
    <source>
        <dbReference type="Proteomes" id="UP000663829"/>
    </source>
</evidence>
<dbReference type="OrthoDB" id="10024976at2759"/>
<dbReference type="InterPro" id="IPR003159">
    <property type="entry name" value="Lyase_8_central_dom"/>
</dbReference>
<keyword evidence="6" id="KW-1185">Reference proteome</keyword>
<evidence type="ECO:0000256" key="1">
    <source>
        <dbReference type="ARBA" id="ARBA00006699"/>
    </source>
</evidence>
<sequence length="662" mass="73941">MNRITVMLKALTVPGSPAQNDTTLLSSVHCALNVWLIHDWQNPNWWWNQIGIPLQATSQLLMLGDNATDFEISMIKNMSYRADWWYHDPGTGANLVWMLQIELYRSLATDNRTGVEQGFTRMWKDIAVLPLGGQGIQSDWSYHFHGQQILSASYGQDWAIAIIIFVICSDQTQYEIDKQQLSIFATFLTEGDAWMSMGEVWDWSVLGRDIDRPNTEQLVAIKPDWLRTLSKLSELNNSRELLNWADRLDALSDATPLVGNRHYYTSDYHVHRRANWTSTIKMQSIRTTPAECINAENQKAEHVGQGVLNLYATDAQIGRSSEYIQIFPLLDWQAINGITVEHDIPIEPCKNGRFDLIKLSFVGGVSDGNYGVAMMDTASHNLTTKRSWHFYDDAIIALASDITLSTDNIAWTTLASRILPDPNSSVTVGFFNTSIITLSDGNYSFPYSSDRASNVQWFHAGGVGYVLQTQEQYFALGLEVGRKTGNYNTFGPYNFTITARMLTVWLNHGLGPYILAYRYVMLPNVTASEIPHLVNRYVEAQVFSCISSSKNLHASIWPTLQRASFVLFENSTSHSYSCQSPSFQVTAQLSDSGAYLFSETDTDFSISASHPTRVNGNVSLIVDRAGDGEGCMRSAGSTIVTLALPTSPQLLGASVTVTCRKG</sequence>
<dbReference type="Pfam" id="PF02278">
    <property type="entry name" value="Lyase_8"/>
    <property type="match status" value="1"/>
</dbReference>